<keyword evidence="2" id="KW-1185">Reference proteome</keyword>
<proteinExistence type="predicted"/>
<dbReference type="Proteomes" id="UP001521150">
    <property type="component" value="Unassembled WGS sequence"/>
</dbReference>
<dbReference type="InterPro" id="IPR025350">
    <property type="entry name" value="DUF4254"/>
</dbReference>
<evidence type="ECO:0000313" key="1">
    <source>
        <dbReference type="EMBL" id="MCE7006942.1"/>
    </source>
</evidence>
<organism evidence="1 2">
    <name type="scientific">Kibdelosporangium philippinense</name>
    <dbReference type="NCBI Taxonomy" id="211113"/>
    <lineage>
        <taxon>Bacteria</taxon>
        <taxon>Bacillati</taxon>
        <taxon>Actinomycetota</taxon>
        <taxon>Actinomycetes</taxon>
        <taxon>Pseudonocardiales</taxon>
        <taxon>Pseudonocardiaceae</taxon>
        <taxon>Kibdelosporangium</taxon>
    </lineage>
</organism>
<dbReference type="RefSeq" id="WP_233728355.1">
    <property type="nucleotide sequence ID" value="NZ_JAJVCN010000002.1"/>
</dbReference>
<name>A0ABS8ZMC2_9PSEU</name>
<dbReference type="Pfam" id="PF14063">
    <property type="entry name" value="DUF4254"/>
    <property type="match status" value="1"/>
</dbReference>
<sequence length="182" mass="19824">MQHDPVSAKHHQGHRRLKIPRAATVVRAFSHPGEAGDRDVVIAVAAKLAAEHHMRAQAFQLIHDPHADDHVMAAAARTLAARETACAVLIEQIDRWAAVEFGEARATVLNTETLGQLVDRLASVWARSRLITNNATGPAASTWARLALHQLGELCTGFDDLVTDVECGRRRLPVYQTPTGPT</sequence>
<dbReference type="EMBL" id="JAJVCN010000002">
    <property type="protein sequence ID" value="MCE7006942.1"/>
    <property type="molecule type" value="Genomic_DNA"/>
</dbReference>
<gene>
    <name evidence="1" type="ORF">LWC34_29545</name>
</gene>
<reference evidence="1 2" key="1">
    <citation type="submission" date="2021-12" db="EMBL/GenBank/DDBJ databases">
        <title>Genome sequence of Kibdelosporangium philippinense ATCC 49844.</title>
        <authorList>
            <person name="Fedorov E.A."/>
            <person name="Omeragic M."/>
            <person name="Shalygina K.F."/>
            <person name="Maclea K.S."/>
        </authorList>
    </citation>
    <scope>NUCLEOTIDE SEQUENCE [LARGE SCALE GENOMIC DNA]</scope>
    <source>
        <strain evidence="1 2">ATCC 49844</strain>
    </source>
</reference>
<comment type="caution">
    <text evidence="1">The sequence shown here is derived from an EMBL/GenBank/DDBJ whole genome shotgun (WGS) entry which is preliminary data.</text>
</comment>
<accession>A0ABS8ZMC2</accession>
<protein>
    <submittedName>
        <fullName evidence="1">DUF4254 domain-containing protein</fullName>
    </submittedName>
</protein>
<evidence type="ECO:0000313" key="2">
    <source>
        <dbReference type="Proteomes" id="UP001521150"/>
    </source>
</evidence>